<dbReference type="Proteomes" id="UP001305414">
    <property type="component" value="Unassembled WGS sequence"/>
</dbReference>
<organism evidence="2 3">
    <name type="scientific">Xylaria bambusicola</name>
    <dbReference type="NCBI Taxonomy" id="326684"/>
    <lineage>
        <taxon>Eukaryota</taxon>
        <taxon>Fungi</taxon>
        <taxon>Dikarya</taxon>
        <taxon>Ascomycota</taxon>
        <taxon>Pezizomycotina</taxon>
        <taxon>Sordariomycetes</taxon>
        <taxon>Xylariomycetidae</taxon>
        <taxon>Xylariales</taxon>
        <taxon>Xylariaceae</taxon>
        <taxon>Xylaria</taxon>
    </lineage>
</organism>
<name>A0AAN7UVZ5_9PEZI</name>
<gene>
    <name evidence="2" type="ORF">RRF57_008845</name>
</gene>
<dbReference type="AlphaFoldDB" id="A0AAN7UVZ5"/>
<evidence type="ECO:0000256" key="1">
    <source>
        <dbReference type="SAM" id="MobiDB-lite"/>
    </source>
</evidence>
<dbReference type="EMBL" id="JAWHQM010000030">
    <property type="protein sequence ID" value="KAK5633131.1"/>
    <property type="molecule type" value="Genomic_DNA"/>
</dbReference>
<feature type="region of interest" description="Disordered" evidence="1">
    <location>
        <begin position="1"/>
        <end position="105"/>
    </location>
</feature>
<comment type="caution">
    <text evidence="2">The sequence shown here is derived from an EMBL/GenBank/DDBJ whole genome shotgun (WGS) entry which is preliminary data.</text>
</comment>
<proteinExistence type="predicted"/>
<reference evidence="2 3" key="1">
    <citation type="submission" date="2023-10" db="EMBL/GenBank/DDBJ databases">
        <title>Draft genome sequence of Xylaria bambusicola isolate GMP-LS, the root and basal stem rot pathogen of sugarcane in Indonesia.</title>
        <authorList>
            <person name="Selvaraj P."/>
            <person name="Muralishankar V."/>
            <person name="Muruganantham S."/>
            <person name="Sp S."/>
            <person name="Haryani S."/>
            <person name="Lau K.J.X."/>
            <person name="Naqvi N.I."/>
        </authorList>
    </citation>
    <scope>NUCLEOTIDE SEQUENCE [LARGE SCALE GENOMIC DNA]</scope>
    <source>
        <strain evidence="2">GMP-LS</strain>
    </source>
</reference>
<feature type="compositionally biased region" description="Low complexity" evidence="1">
    <location>
        <begin position="20"/>
        <end position="32"/>
    </location>
</feature>
<protein>
    <submittedName>
        <fullName evidence="2">Uncharacterized protein</fullName>
    </submittedName>
</protein>
<keyword evidence="3" id="KW-1185">Reference proteome</keyword>
<accession>A0AAN7UVZ5</accession>
<evidence type="ECO:0000313" key="3">
    <source>
        <dbReference type="Proteomes" id="UP001305414"/>
    </source>
</evidence>
<sequence length="105" mass="11245">MTSNSLLSPNSQPTPPFPNPSQQSPQSASINSDIALGHRINPMQPDTPKYASPHKPSRDGSGSSQEHSDAISAVEENGECLDVIRDDSPPETPRCGGHVVVPYYH</sequence>
<evidence type="ECO:0000313" key="2">
    <source>
        <dbReference type="EMBL" id="KAK5633131.1"/>
    </source>
</evidence>